<gene>
    <name evidence="2" type="ORF">COCNU_03G005370</name>
</gene>
<evidence type="ECO:0000313" key="3">
    <source>
        <dbReference type="Proteomes" id="UP000797356"/>
    </source>
</evidence>
<dbReference type="Proteomes" id="UP000797356">
    <property type="component" value="Chromosome 3"/>
</dbReference>
<dbReference type="Pfam" id="PF01764">
    <property type="entry name" value="Lipase_3"/>
    <property type="match status" value="1"/>
</dbReference>
<dbReference type="CDD" id="cd00519">
    <property type="entry name" value="Lipase_3"/>
    <property type="match status" value="1"/>
</dbReference>
<dbReference type="PANTHER" id="PTHR46086">
    <property type="entry name" value="ALPHA/BETA-HYDROLASES SUPERFAMILY PROTEIN"/>
    <property type="match status" value="1"/>
</dbReference>
<reference evidence="2" key="1">
    <citation type="journal article" date="2017" name="Gigascience">
        <title>The genome draft of coconut (Cocos nucifera).</title>
        <authorList>
            <person name="Xiao Y."/>
            <person name="Xu P."/>
            <person name="Fan H."/>
            <person name="Baudouin L."/>
            <person name="Xia W."/>
            <person name="Bocs S."/>
            <person name="Xu J."/>
            <person name="Li Q."/>
            <person name="Guo A."/>
            <person name="Zhou L."/>
            <person name="Li J."/>
            <person name="Wu Y."/>
            <person name="Ma Z."/>
            <person name="Armero A."/>
            <person name="Issali A.E."/>
            <person name="Liu N."/>
            <person name="Peng M."/>
            <person name="Yang Y."/>
        </authorList>
    </citation>
    <scope>NUCLEOTIDE SEQUENCE</scope>
    <source>
        <tissue evidence="2">Spear leaf of Hainan Tall coconut</tissue>
    </source>
</reference>
<dbReference type="SUPFAM" id="SSF53474">
    <property type="entry name" value="alpha/beta-Hydrolases"/>
    <property type="match status" value="1"/>
</dbReference>
<dbReference type="GO" id="GO:0006629">
    <property type="term" value="P:lipid metabolic process"/>
    <property type="evidence" value="ECO:0007669"/>
    <property type="project" value="InterPro"/>
</dbReference>
<dbReference type="PANTHER" id="PTHR46086:SF17">
    <property type="entry name" value="ALPHA_BETA-HYDROLASES SUPERFAMILY PROTEIN"/>
    <property type="match status" value="1"/>
</dbReference>
<dbReference type="Gene3D" id="3.40.50.1820">
    <property type="entry name" value="alpha/beta hydrolase"/>
    <property type="match status" value="1"/>
</dbReference>
<dbReference type="AlphaFoldDB" id="A0A8K0I2C7"/>
<feature type="domain" description="Fungal lipase-type" evidence="1">
    <location>
        <begin position="160"/>
        <end position="319"/>
    </location>
</feature>
<evidence type="ECO:0000259" key="1">
    <source>
        <dbReference type="Pfam" id="PF01764"/>
    </source>
</evidence>
<accession>A0A8K0I2C7</accession>
<comment type="caution">
    <text evidence="2">The sequence shown here is derived from an EMBL/GenBank/DDBJ whole genome shotgun (WGS) entry which is preliminary data.</text>
</comment>
<dbReference type="InterPro" id="IPR002921">
    <property type="entry name" value="Fungal_lipase-type"/>
</dbReference>
<dbReference type="GO" id="GO:0004806">
    <property type="term" value="F:triacylglycerol lipase activity"/>
    <property type="evidence" value="ECO:0007669"/>
    <property type="project" value="InterPro"/>
</dbReference>
<sequence>MAWVGSIAEFILNLVALNGGILRLIWHIITASVVIPKRDDANYRSFIGHIDGRLELYKSNSLIHYFPLMDTPENIGIGDINILDLSMMAAKVAYENAAYVENAVTNHWKMHFVGFFDCWNRKNLAIELTKEYRNLTEFLEKNATQAFIFCNKAEDADLIVLAFRGTEPFNASDWSTDVDLSWLFTGKMGNIHLGFLKALGLQDEKNFLQGFPRDYNGTPDKPLAYYALREALSSLIQQHKNAKIVVTGHSLGGALAAIFPALLSFHDEHDILSSMYGVMTYGQPRVGDAVFGTYIETIVRLKHYRMMYRYDIVPRIPFDVPPVALFKHFGTCIYYNGWYNGQVVTEAPNPNYFDPMYVIPMYWSAWSDLLKALFLGATQGQDFKESFTSILYRLSGLIIPGVAFHSPRDYVNGGRLAKIANS</sequence>
<name>A0A8K0I2C7_COCNU</name>
<dbReference type="EMBL" id="CM017874">
    <property type="protein sequence ID" value="KAG1334418.1"/>
    <property type="molecule type" value="Genomic_DNA"/>
</dbReference>
<dbReference type="InterPro" id="IPR029058">
    <property type="entry name" value="AB_hydrolase_fold"/>
</dbReference>
<evidence type="ECO:0000313" key="2">
    <source>
        <dbReference type="EMBL" id="KAG1334418.1"/>
    </source>
</evidence>
<protein>
    <submittedName>
        <fullName evidence="2">Lipase</fullName>
    </submittedName>
</protein>
<proteinExistence type="predicted"/>
<reference evidence="2" key="2">
    <citation type="submission" date="2019-07" db="EMBL/GenBank/DDBJ databases">
        <authorList>
            <person name="Yang Y."/>
            <person name="Bocs S."/>
            <person name="Baudouin L."/>
        </authorList>
    </citation>
    <scope>NUCLEOTIDE SEQUENCE</scope>
    <source>
        <tissue evidence="2">Spear leaf of Hainan Tall coconut</tissue>
    </source>
</reference>
<dbReference type="OrthoDB" id="438440at2759"/>
<organism evidence="2 3">
    <name type="scientific">Cocos nucifera</name>
    <name type="common">Coconut palm</name>
    <dbReference type="NCBI Taxonomy" id="13894"/>
    <lineage>
        <taxon>Eukaryota</taxon>
        <taxon>Viridiplantae</taxon>
        <taxon>Streptophyta</taxon>
        <taxon>Embryophyta</taxon>
        <taxon>Tracheophyta</taxon>
        <taxon>Spermatophyta</taxon>
        <taxon>Magnoliopsida</taxon>
        <taxon>Liliopsida</taxon>
        <taxon>Arecaceae</taxon>
        <taxon>Arecoideae</taxon>
        <taxon>Cocoseae</taxon>
        <taxon>Attaleinae</taxon>
        <taxon>Cocos</taxon>
    </lineage>
</organism>
<keyword evidence="3" id="KW-1185">Reference proteome</keyword>
<dbReference type="InterPro" id="IPR044819">
    <property type="entry name" value="OBL-like"/>
</dbReference>